<evidence type="ECO:0000313" key="3">
    <source>
        <dbReference type="Proteomes" id="UP000628775"/>
    </source>
</evidence>
<dbReference type="Proteomes" id="UP000628775">
    <property type="component" value="Unassembled WGS sequence"/>
</dbReference>
<reference evidence="2" key="1">
    <citation type="journal article" date="2014" name="Int. J. Syst. Evol. Microbiol.">
        <title>Complete genome sequence of Corynebacterium casei LMG S-19264T (=DSM 44701T), isolated from a smear-ripened cheese.</title>
        <authorList>
            <consortium name="US DOE Joint Genome Institute (JGI-PGF)"/>
            <person name="Walter F."/>
            <person name="Albersmeier A."/>
            <person name="Kalinowski J."/>
            <person name="Ruckert C."/>
        </authorList>
    </citation>
    <scope>NUCLEOTIDE SEQUENCE</scope>
    <source>
        <strain evidence="2">CGMCC 1.15371</strain>
    </source>
</reference>
<feature type="transmembrane region" description="Helical" evidence="1">
    <location>
        <begin position="53"/>
        <end position="74"/>
    </location>
</feature>
<keyword evidence="3" id="KW-1185">Reference proteome</keyword>
<keyword evidence="1" id="KW-0472">Membrane</keyword>
<gene>
    <name evidence="2" type="ORF">GCM10011391_12260</name>
</gene>
<organism evidence="2 3">
    <name type="scientific">Pullulanibacillus camelliae</name>
    <dbReference type="NCBI Taxonomy" id="1707096"/>
    <lineage>
        <taxon>Bacteria</taxon>
        <taxon>Bacillati</taxon>
        <taxon>Bacillota</taxon>
        <taxon>Bacilli</taxon>
        <taxon>Bacillales</taxon>
        <taxon>Sporolactobacillaceae</taxon>
        <taxon>Pullulanibacillus</taxon>
    </lineage>
</organism>
<keyword evidence="1" id="KW-1133">Transmembrane helix</keyword>
<accession>A0A8J2VQE6</accession>
<dbReference type="AlphaFoldDB" id="A0A8J2VQE6"/>
<evidence type="ECO:0000313" key="2">
    <source>
        <dbReference type="EMBL" id="GGE35086.1"/>
    </source>
</evidence>
<proteinExistence type="predicted"/>
<keyword evidence="1" id="KW-0812">Transmembrane</keyword>
<comment type="caution">
    <text evidence="2">The sequence shown here is derived from an EMBL/GenBank/DDBJ whole genome shotgun (WGS) entry which is preliminary data.</text>
</comment>
<dbReference type="EMBL" id="BMIR01000004">
    <property type="protein sequence ID" value="GGE35086.1"/>
    <property type="molecule type" value="Genomic_DNA"/>
</dbReference>
<dbReference type="Gene3D" id="1.20.810.10">
    <property type="entry name" value="Cytochrome Bc1 Complex, Chain C"/>
    <property type="match status" value="1"/>
</dbReference>
<name>A0A8J2VQE6_9BACL</name>
<dbReference type="GO" id="GO:0022904">
    <property type="term" value="P:respiratory electron transport chain"/>
    <property type="evidence" value="ECO:0007669"/>
    <property type="project" value="InterPro"/>
</dbReference>
<dbReference type="GO" id="GO:0016020">
    <property type="term" value="C:membrane"/>
    <property type="evidence" value="ECO:0007669"/>
    <property type="project" value="InterPro"/>
</dbReference>
<dbReference type="RefSeq" id="WP_188690734.1">
    <property type="nucleotide sequence ID" value="NZ_BMIR01000004.1"/>
</dbReference>
<reference evidence="2" key="2">
    <citation type="submission" date="2020-09" db="EMBL/GenBank/DDBJ databases">
        <authorList>
            <person name="Sun Q."/>
            <person name="Zhou Y."/>
        </authorList>
    </citation>
    <scope>NUCLEOTIDE SEQUENCE</scope>
    <source>
        <strain evidence="2">CGMCC 1.15371</strain>
    </source>
</reference>
<evidence type="ECO:0000256" key="1">
    <source>
        <dbReference type="SAM" id="Phobius"/>
    </source>
</evidence>
<dbReference type="InterPro" id="IPR016174">
    <property type="entry name" value="Di-haem_cyt_TM"/>
</dbReference>
<protein>
    <submittedName>
        <fullName evidence="2">Uncharacterized protein</fullName>
    </submittedName>
</protein>
<feature type="transmembrane region" description="Helical" evidence="1">
    <location>
        <begin position="7"/>
        <end position="33"/>
    </location>
</feature>
<sequence>MKKYLVFVGSFSAAFLLLQILSGLLLTLFYTSSMPWGKLSALSSQVEFGRATVIPPLVIALLALGIAFGVTTLFSKRASR</sequence>
<dbReference type="SUPFAM" id="SSF81342">
    <property type="entry name" value="Transmembrane di-heme cytochromes"/>
    <property type="match status" value="1"/>
</dbReference>
<dbReference type="InterPro" id="IPR027387">
    <property type="entry name" value="Cytb/b6-like_sf"/>
</dbReference>